<feature type="region of interest" description="Disordered" evidence="1">
    <location>
        <begin position="246"/>
        <end position="268"/>
    </location>
</feature>
<proteinExistence type="predicted"/>
<keyword evidence="2" id="KW-1133">Transmembrane helix</keyword>
<dbReference type="EMBL" id="VCJR02000002">
    <property type="protein sequence ID" value="NHK28506.1"/>
    <property type="molecule type" value="Genomic_DNA"/>
</dbReference>
<comment type="caution">
    <text evidence="3">The sequence shown here is derived from an EMBL/GenBank/DDBJ whole genome shotgun (WGS) entry which is preliminary data.</text>
</comment>
<organism evidence="3 5">
    <name type="scientific">Aquisalinus luteolus</name>
    <dbReference type="NCBI Taxonomy" id="1566827"/>
    <lineage>
        <taxon>Bacteria</taxon>
        <taxon>Pseudomonadati</taxon>
        <taxon>Pseudomonadota</taxon>
        <taxon>Alphaproteobacteria</taxon>
        <taxon>Parvularculales</taxon>
        <taxon>Parvularculaceae</taxon>
        <taxon>Aquisalinus</taxon>
    </lineage>
</organism>
<keyword evidence="2" id="KW-0472">Membrane</keyword>
<feature type="transmembrane region" description="Helical" evidence="2">
    <location>
        <begin position="72"/>
        <end position="91"/>
    </location>
</feature>
<evidence type="ECO:0000313" key="4">
    <source>
        <dbReference type="EMBL" id="NHK28506.1"/>
    </source>
</evidence>
<reference evidence="3" key="3">
    <citation type="submission" date="2020-09" db="EMBL/GenBank/DDBJ databases">
        <authorList>
            <person name="Sun Q."/>
            <person name="Zhou Y."/>
        </authorList>
    </citation>
    <scope>NUCLEOTIDE SEQUENCE</scope>
    <source>
        <strain evidence="3">CGMCC 1.14984</strain>
    </source>
</reference>
<feature type="transmembrane region" description="Helical" evidence="2">
    <location>
        <begin position="139"/>
        <end position="158"/>
    </location>
</feature>
<accession>A0A8J3A7Q8</accession>
<feature type="transmembrane region" description="Helical" evidence="2">
    <location>
        <begin position="190"/>
        <end position="212"/>
    </location>
</feature>
<evidence type="ECO:0000313" key="6">
    <source>
        <dbReference type="Proteomes" id="UP000818603"/>
    </source>
</evidence>
<reference evidence="4 6" key="2">
    <citation type="submission" date="2020-02" db="EMBL/GenBank/DDBJ databases">
        <title>Genome sequence of Parvularcula flava strain NH6-79.</title>
        <authorList>
            <person name="Abdul Karim M.H."/>
            <person name="Lam M.Q."/>
            <person name="Chen S.J."/>
            <person name="Yahya A."/>
            <person name="Shahir S."/>
            <person name="Shamsir M.S."/>
            <person name="Chong C.S."/>
        </authorList>
    </citation>
    <scope>NUCLEOTIDE SEQUENCE [LARGE SCALE GENOMIC DNA]</scope>
    <source>
        <strain evidence="4 6">NH6-79</strain>
    </source>
</reference>
<name>A0A8J3A7Q8_9PROT</name>
<feature type="transmembrane region" description="Helical" evidence="2">
    <location>
        <begin position="48"/>
        <end position="66"/>
    </location>
</feature>
<gene>
    <name evidence="4" type="ORF">FF098_011365</name>
    <name evidence="3" type="ORF">GCM10011355_22850</name>
</gene>
<keyword evidence="2" id="KW-0812">Transmembrane</keyword>
<evidence type="ECO:0000313" key="5">
    <source>
        <dbReference type="Proteomes" id="UP000621856"/>
    </source>
</evidence>
<evidence type="ECO:0000256" key="2">
    <source>
        <dbReference type="SAM" id="Phobius"/>
    </source>
</evidence>
<protein>
    <submittedName>
        <fullName evidence="3">Uncharacterized protein</fullName>
    </submittedName>
</protein>
<evidence type="ECO:0000256" key="1">
    <source>
        <dbReference type="SAM" id="MobiDB-lite"/>
    </source>
</evidence>
<dbReference type="RefSeq" id="WP_155140562.1">
    <property type="nucleotide sequence ID" value="NZ_BMGZ01000002.1"/>
</dbReference>
<keyword evidence="6" id="KW-1185">Reference proteome</keyword>
<feature type="transmembrane region" description="Helical" evidence="2">
    <location>
        <begin position="112"/>
        <end position="133"/>
    </location>
</feature>
<sequence>MAVSDQAEADYLSDSVSVSEKADAPKLSGSRMAVIALTDRLARRAMPGLVLVFAGAICLSLYHIISAPSAGAVIRTLLWLGMSLSSVWIVARRLRRYRMGGLIASRPLTWRAGHSAGLGVISTALGCGALMLTSGLAPMPAAVTVLILTILLLSLALGNIAHARAALAAALPGLALAGFAGTQVDTGPMTPAGIMLLIAAGLSMLTAVWGIVRNRRLVAIALDQHPRHEIMAISARRKKTTSAYNPFKMKPSRPATAAAKSSVTSRPYGRVKLYTPK</sequence>
<dbReference type="Proteomes" id="UP000621856">
    <property type="component" value="Unassembled WGS sequence"/>
</dbReference>
<reference evidence="3" key="1">
    <citation type="journal article" date="2014" name="Int. J. Syst. Evol. Microbiol.">
        <title>Complete genome sequence of Corynebacterium casei LMG S-19264T (=DSM 44701T), isolated from a smear-ripened cheese.</title>
        <authorList>
            <consortium name="US DOE Joint Genome Institute (JGI-PGF)"/>
            <person name="Walter F."/>
            <person name="Albersmeier A."/>
            <person name="Kalinowski J."/>
            <person name="Ruckert C."/>
        </authorList>
    </citation>
    <scope>NUCLEOTIDE SEQUENCE</scope>
    <source>
        <strain evidence="3">CGMCC 1.14984</strain>
    </source>
</reference>
<dbReference type="EMBL" id="BMGZ01000002">
    <property type="protein sequence ID" value="GGH98682.1"/>
    <property type="molecule type" value="Genomic_DNA"/>
</dbReference>
<dbReference type="AlphaFoldDB" id="A0A8J3A7Q8"/>
<feature type="transmembrane region" description="Helical" evidence="2">
    <location>
        <begin position="165"/>
        <end position="184"/>
    </location>
</feature>
<evidence type="ECO:0000313" key="3">
    <source>
        <dbReference type="EMBL" id="GGH98682.1"/>
    </source>
</evidence>
<dbReference type="Proteomes" id="UP000818603">
    <property type="component" value="Unassembled WGS sequence"/>
</dbReference>